<gene>
    <name evidence="2" type="ORF">MICPUCDRAFT_52355</name>
</gene>
<organism evidence="3">
    <name type="scientific">Micromonas pusilla (strain CCMP1545)</name>
    <name type="common">Picoplanktonic green alga</name>
    <dbReference type="NCBI Taxonomy" id="564608"/>
    <lineage>
        <taxon>Eukaryota</taxon>
        <taxon>Viridiplantae</taxon>
        <taxon>Chlorophyta</taxon>
        <taxon>Mamiellophyceae</taxon>
        <taxon>Mamiellales</taxon>
        <taxon>Mamiellaceae</taxon>
        <taxon>Micromonas</taxon>
    </lineage>
</organism>
<dbReference type="GeneID" id="9688144"/>
<dbReference type="EMBL" id="GG663746">
    <property type="protein sequence ID" value="EEH53278.1"/>
    <property type="molecule type" value="Genomic_DNA"/>
</dbReference>
<dbReference type="Proteomes" id="UP000001876">
    <property type="component" value="Unassembled WGS sequence"/>
</dbReference>
<evidence type="ECO:0000256" key="1">
    <source>
        <dbReference type="SAM" id="MobiDB-lite"/>
    </source>
</evidence>
<dbReference type="KEGG" id="mpp:MICPUCDRAFT_52355"/>
<name>C1N3Z7_MICPC</name>
<evidence type="ECO:0000313" key="3">
    <source>
        <dbReference type="Proteomes" id="UP000001876"/>
    </source>
</evidence>
<accession>C1N3Z7</accession>
<dbReference type="OMA" id="ACAYVAF"/>
<dbReference type="RefSeq" id="XP_003062459.1">
    <property type="nucleotide sequence ID" value="XM_003062413.1"/>
</dbReference>
<proteinExistence type="predicted"/>
<reference evidence="2 3" key="1">
    <citation type="journal article" date="2009" name="Science">
        <title>Green evolution and dynamic adaptations revealed by genomes of the marine picoeukaryotes Micromonas.</title>
        <authorList>
            <person name="Worden A.Z."/>
            <person name="Lee J.H."/>
            <person name="Mock T."/>
            <person name="Rouze P."/>
            <person name="Simmons M.P."/>
            <person name="Aerts A.L."/>
            <person name="Allen A.E."/>
            <person name="Cuvelier M.L."/>
            <person name="Derelle E."/>
            <person name="Everett M.V."/>
            <person name="Foulon E."/>
            <person name="Grimwood J."/>
            <person name="Gundlach H."/>
            <person name="Henrissat B."/>
            <person name="Napoli C."/>
            <person name="McDonald S.M."/>
            <person name="Parker M.S."/>
            <person name="Rombauts S."/>
            <person name="Salamov A."/>
            <person name="Von Dassow P."/>
            <person name="Badger J.H."/>
            <person name="Coutinho P.M."/>
            <person name="Demir E."/>
            <person name="Dubchak I."/>
            <person name="Gentemann C."/>
            <person name="Eikrem W."/>
            <person name="Gready J.E."/>
            <person name="John U."/>
            <person name="Lanier W."/>
            <person name="Lindquist E.A."/>
            <person name="Lucas S."/>
            <person name="Mayer K.F."/>
            <person name="Moreau H."/>
            <person name="Not F."/>
            <person name="Otillar R."/>
            <person name="Panaud O."/>
            <person name="Pangilinan J."/>
            <person name="Paulsen I."/>
            <person name="Piegu B."/>
            <person name="Poliakov A."/>
            <person name="Robbens S."/>
            <person name="Schmutz J."/>
            <person name="Toulza E."/>
            <person name="Wyss T."/>
            <person name="Zelensky A."/>
            <person name="Zhou K."/>
            <person name="Armbrust E.V."/>
            <person name="Bhattacharya D."/>
            <person name="Goodenough U.W."/>
            <person name="Van de Peer Y."/>
            <person name="Grigoriev I.V."/>
        </authorList>
    </citation>
    <scope>NUCLEOTIDE SEQUENCE [LARGE SCALE GENOMIC DNA]</scope>
    <source>
        <strain evidence="2 3">CCMP1545</strain>
    </source>
</reference>
<feature type="compositionally biased region" description="Basic residues" evidence="1">
    <location>
        <begin position="21"/>
        <end position="32"/>
    </location>
</feature>
<feature type="region of interest" description="Disordered" evidence="1">
    <location>
        <begin position="20"/>
        <end position="89"/>
    </location>
</feature>
<evidence type="ECO:0000313" key="2">
    <source>
        <dbReference type="EMBL" id="EEH53278.1"/>
    </source>
</evidence>
<keyword evidence="3" id="KW-1185">Reference proteome</keyword>
<dbReference type="AlphaFoldDB" id="C1N3Z7"/>
<sequence>MTATTRTTAAIASGAAAAAARARRASPARRVARPTSTSTSGSCRDRVDVRSRTRRAASSSTDDARDRDANPVGFQSIADDDRDGGVVPKAVQDDYRKVEDPEWLERMLLREETEYPTSRGAVLRQALVNGDVKGVSYAMSSVKVAAACFAGAYVCLAAAGAGAEEGSVIAVIGSGWKWFAACGVASAATELIRVLEMVLGVEGRRKM</sequence>
<protein>
    <submittedName>
        <fullName evidence="2">Predicted protein</fullName>
    </submittedName>
</protein>